<feature type="domain" description="Flagellar protein FlgJ N-terminal" evidence="1">
    <location>
        <begin position="25"/>
        <end position="63"/>
    </location>
</feature>
<dbReference type="EMBL" id="CP135443">
    <property type="protein sequence ID" value="WRY35016.1"/>
    <property type="molecule type" value="Genomic_DNA"/>
</dbReference>
<evidence type="ECO:0000313" key="2">
    <source>
        <dbReference type="EMBL" id="WRY35016.1"/>
    </source>
</evidence>
<accession>A0ABZ1E1R7</accession>
<evidence type="ECO:0000259" key="1">
    <source>
        <dbReference type="Pfam" id="PF10135"/>
    </source>
</evidence>
<sequence length="73" mass="7903">MHKTAQALEASFLSEMLKYTGLGENKSEFSGGVGEEQFSSFLREEQAKEMAKAGGIGLAETIFNAMLKRAQNG</sequence>
<dbReference type="Pfam" id="PF10135">
    <property type="entry name" value="Rod-binding"/>
    <property type="match status" value="1"/>
</dbReference>
<proteinExistence type="predicted"/>
<reference evidence="2 3" key="1">
    <citation type="submission" date="2023-09" db="EMBL/GenBank/DDBJ databases">
        <title>Thioclava shenzhenensis sp. nov., a multidrug resistant bacteria-antagonizing species isolated from coastal seawater.</title>
        <authorList>
            <person name="Long M."/>
        </authorList>
    </citation>
    <scope>NUCLEOTIDE SEQUENCE [LARGE SCALE GENOMIC DNA]</scope>
    <source>
        <strain evidence="2 3">FTW29</strain>
    </source>
</reference>
<gene>
    <name evidence="2" type="ORF">RPE78_07005</name>
</gene>
<keyword evidence="3" id="KW-1185">Reference proteome</keyword>
<dbReference type="InterPro" id="IPR019301">
    <property type="entry name" value="Flagellar_prot_FlgJ_N"/>
</dbReference>
<protein>
    <submittedName>
        <fullName evidence="2">Rod-binding protein</fullName>
    </submittedName>
</protein>
<dbReference type="Proteomes" id="UP001623290">
    <property type="component" value="Chromosome"/>
</dbReference>
<organism evidence="2 3">
    <name type="scientific">Thioclava litoralis</name>
    <dbReference type="NCBI Taxonomy" id="3076557"/>
    <lineage>
        <taxon>Bacteria</taxon>
        <taxon>Pseudomonadati</taxon>
        <taxon>Pseudomonadota</taxon>
        <taxon>Alphaproteobacteria</taxon>
        <taxon>Rhodobacterales</taxon>
        <taxon>Paracoccaceae</taxon>
        <taxon>Thioclava</taxon>
    </lineage>
</organism>
<name>A0ABZ1E1R7_9RHOB</name>
<evidence type="ECO:0000313" key="3">
    <source>
        <dbReference type="Proteomes" id="UP001623290"/>
    </source>
</evidence>